<dbReference type="Proteomes" id="UP001196980">
    <property type="component" value="Unassembled WGS sequence"/>
</dbReference>
<feature type="domain" description="Polymerase beta nucleotidyltransferase" evidence="1">
    <location>
        <begin position="6"/>
        <end position="103"/>
    </location>
</feature>
<dbReference type="EMBL" id="JABXWD010000058">
    <property type="protein sequence ID" value="MBV6340934.1"/>
    <property type="molecule type" value="Genomic_DNA"/>
</dbReference>
<name>A0ABS6RWD2_9BACT</name>
<dbReference type="InterPro" id="IPR052548">
    <property type="entry name" value="Type_VII_TA_antitoxin"/>
</dbReference>
<sequence>MDEPLEKAIRIIIQVADPDKIILFGSRSRGDFKSDSDYDIFILRKEIANKRELTQAIYRSLYGIGAGVDLIVESPERFNELKDNPYMIYREIARYGKIVYERRTPSGVMFAQQIVSTEDPKSSGNMLK</sequence>
<protein>
    <submittedName>
        <fullName evidence="2">Nucleotidyltransferase domain-containing protein</fullName>
    </submittedName>
</protein>
<gene>
    <name evidence="2" type="ORF">HWQ67_04995</name>
</gene>
<dbReference type="PANTHER" id="PTHR33933">
    <property type="entry name" value="NUCLEOTIDYLTRANSFERASE"/>
    <property type="match status" value="1"/>
</dbReference>
<evidence type="ECO:0000313" key="2">
    <source>
        <dbReference type="EMBL" id="MBV6340934.1"/>
    </source>
</evidence>
<dbReference type="InterPro" id="IPR041633">
    <property type="entry name" value="Polbeta"/>
</dbReference>
<reference evidence="2 3" key="1">
    <citation type="journal article" date="2020" name="J Geophys Res Biogeosci">
        <title>Magnetotaxis as an Adaptation to Enable Bacterial Shuttling of Microbial Sulfur and Sulfur Cycling Across Aquatic Oxic#Anoxic Interfaces.</title>
        <authorList>
            <person name="Li J."/>
            <person name="Liu P."/>
            <person name="Wang J."/>
            <person name="Roberts A.P."/>
            <person name="Pan Y."/>
        </authorList>
    </citation>
    <scope>NUCLEOTIDE SEQUENCE [LARGE SCALE GENOMIC DNA]</scope>
    <source>
        <strain evidence="2 3">MYR-1_YQ</strain>
    </source>
</reference>
<dbReference type="CDD" id="cd05403">
    <property type="entry name" value="NT_KNTase_like"/>
    <property type="match status" value="1"/>
</dbReference>
<dbReference type="Pfam" id="PF18765">
    <property type="entry name" value="Polbeta"/>
    <property type="match status" value="1"/>
</dbReference>
<comment type="caution">
    <text evidence="2">The sequence shown here is derived from an EMBL/GenBank/DDBJ whole genome shotgun (WGS) entry which is preliminary data.</text>
</comment>
<accession>A0ABS6RWD2</accession>
<keyword evidence="3" id="KW-1185">Reference proteome</keyword>
<proteinExistence type="predicted"/>
<dbReference type="RefSeq" id="WP_218251548.1">
    <property type="nucleotide sequence ID" value="NZ_JABXWD010000058.1"/>
</dbReference>
<evidence type="ECO:0000259" key="1">
    <source>
        <dbReference type="Pfam" id="PF18765"/>
    </source>
</evidence>
<organism evidence="2 3">
    <name type="scientific">Candidatus Magnetobacterium casense</name>
    <dbReference type="NCBI Taxonomy" id="1455061"/>
    <lineage>
        <taxon>Bacteria</taxon>
        <taxon>Pseudomonadati</taxon>
        <taxon>Nitrospirota</taxon>
        <taxon>Thermodesulfovibrionia</taxon>
        <taxon>Thermodesulfovibrionales</taxon>
        <taxon>Candidatus Magnetobacteriaceae</taxon>
        <taxon>Candidatus Magnetobacterium</taxon>
    </lineage>
</organism>
<dbReference type="PANTHER" id="PTHR33933:SF3">
    <property type="entry name" value="PROTEIN ADENYLYLTRANSFERASE MJ0604-RELATED"/>
    <property type="match status" value="1"/>
</dbReference>
<evidence type="ECO:0000313" key="3">
    <source>
        <dbReference type="Proteomes" id="UP001196980"/>
    </source>
</evidence>